<protein>
    <submittedName>
        <fullName evidence="6">Sigma-54 interaction domain protein</fullName>
    </submittedName>
</protein>
<evidence type="ECO:0000256" key="3">
    <source>
        <dbReference type="ARBA" id="ARBA00023125"/>
    </source>
</evidence>
<dbReference type="InterPro" id="IPR036388">
    <property type="entry name" value="WH-like_DNA-bd_sf"/>
</dbReference>
<evidence type="ECO:0000256" key="4">
    <source>
        <dbReference type="SAM" id="MobiDB-lite"/>
    </source>
</evidence>
<proteinExistence type="predicted"/>
<dbReference type="PANTHER" id="PTHR32071:SF57">
    <property type="entry name" value="C4-DICARBOXYLATE TRANSPORT TRANSCRIPTIONAL REGULATORY PROTEIN DCTD"/>
    <property type="match status" value="1"/>
</dbReference>
<dbReference type="Gene3D" id="1.10.10.10">
    <property type="entry name" value="Winged helix-like DNA-binding domain superfamily/Winged helix DNA-binding domain"/>
    <property type="match status" value="1"/>
</dbReference>
<evidence type="ECO:0000256" key="2">
    <source>
        <dbReference type="ARBA" id="ARBA00022840"/>
    </source>
</evidence>
<name>A0A212KA54_9DELT</name>
<dbReference type="Gene3D" id="1.10.8.60">
    <property type="match status" value="1"/>
</dbReference>
<dbReference type="InterPro" id="IPR025943">
    <property type="entry name" value="Sigma_54_int_dom_ATP-bd_2"/>
</dbReference>
<keyword evidence="1" id="KW-0547">Nucleotide-binding</keyword>
<keyword evidence="2" id="KW-0067">ATP-binding</keyword>
<evidence type="ECO:0000259" key="5">
    <source>
        <dbReference type="PROSITE" id="PS50045"/>
    </source>
</evidence>
<keyword evidence="3" id="KW-0238">DNA-binding</keyword>
<dbReference type="InterPro" id="IPR027417">
    <property type="entry name" value="P-loop_NTPase"/>
</dbReference>
<dbReference type="InterPro" id="IPR002078">
    <property type="entry name" value="Sigma_54_int"/>
</dbReference>
<dbReference type="SUPFAM" id="SSF46785">
    <property type="entry name" value="Winged helix' DNA-binding domain"/>
    <property type="match status" value="1"/>
</dbReference>
<dbReference type="EMBL" id="FLUQ01000004">
    <property type="protein sequence ID" value="SBW08573.1"/>
    <property type="molecule type" value="Genomic_DNA"/>
</dbReference>
<dbReference type="InterPro" id="IPR058031">
    <property type="entry name" value="AAA_lid_NorR"/>
</dbReference>
<feature type="compositionally biased region" description="Basic and acidic residues" evidence="4">
    <location>
        <begin position="599"/>
        <end position="610"/>
    </location>
</feature>
<dbReference type="InterPro" id="IPR003593">
    <property type="entry name" value="AAA+_ATPase"/>
</dbReference>
<reference evidence="6" key="1">
    <citation type="submission" date="2016-04" db="EMBL/GenBank/DDBJ databases">
        <authorList>
            <person name="Evans L.H."/>
            <person name="Alamgir A."/>
            <person name="Owens N."/>
            <person name="Weber N.D."/>
            <person name="Virtaneva K."/>
            <person name="Barbian K."/>
            <person name="Babar A."/>
            <person name="Rosenke K."/>
        </authorList>
    </citation>
    <scope>NUCLEOTIDE SEQUENCE</scope>
    <source>
        <strain evidence="6">86</strain>
    </source>
</reference>
<dbReference type="PROSITE" id="PS00676">
    <property type="entry name" value="SIGMA54_INTERACT_2"/>
    <property type="match status" value="1"/>
</dbReference>
<evidence type="ECO:0000313" key="6">
    <source>
        <dbReference type="EMBL" id="SBW08573.1"/>
    </source>
</evidence>
<organism evidence="6">
    <name type="scientific">uncultured delta proteobacterium</name>
    <dbReference type="NCBI Taxonomy" id="34034"/>
    <lineage>
        <taxon>Bacteria</taxon>
        <taxon>Deltaproteobacteria</taxon>
        <taxon>environmental samples</taxon>
    </lineage>
</organism>
<dbReference type="SMART" id="SM00382">
    <property type="entry name" value="AAA"/>
    <property type="match status" value="1"/>
</dbReference>
<dbReference type="FunFam" id="3.40.50.300:FF:000006">
    <property type="entry name" value="DNA-binding transcriptional regulator NtrC"/>
    <property type="match status" value="1"/>
</dbReference>
<dbReference type="AlphaFoldDB" id="A0A212KA54"/>
<dbReference type="PROSITE" id="PS50045">
    <property type="entry name" value="SIGMA54_INTERACT_4"/>
    <property type="match status" value="1"/>
</dbReference>
<sequence length="697" mass="78681">MTQTNSELVVYSITREDRAYLAQTLTRMFRNYLDIIAPDEKELLELPFKPKAVLVTQLSRKTAVELFPESKIIEIDRMVSGYNLERIMMLPQKSAALVANLPKSSALETVNNLYSMGIKQIKLVPYWPGSKIETSLYDTVIYTGFKHYAPENMKNYIDIGHRNIATTTIVEIIKTYNLPSECLNKYTENNARQIVNICYQIASAYNEAKNIKEVFEQQCNLSQNASIYIDHEDVISIFNPGAEKVFSVTRSAAIGTDYRKTLSGFGHVVERIAAGKPLNDHFITINEANYLLTLNSIDAESHRRTLVNLTPVETLQRSEAKARKKMHAKGFVPKYSFSDILGSSETTQKVTQRAKHYAESDATVLIIGESGTGKELFAQSIHNASKRRGAAFVGLNFAALPESLAESELFGHEEGAFTGAAKGGRAGLFEVAHNGTIFLDEIGDASLAMQVRLLRVIEEREIMRVGSSRVIPVDIRIICATNRDLSQLVREGKFRQDLYYRICILPLRLPPLRERRKDIPDIMRASKELACLDKKTVDELVASIAGLEYDWPGNIRELKSIMQYISVMYRERTEQPVSARELLNEIHYQFFGCSGISSKKETRQRQREPRPAQPDRQGSETAAILTAIEVLSQSGRPVGRYSLAKTKELRHLNLSETRIKTRLKKLADQGYIVIRKTKQGVILTDKGKETLRRSDTV</sequence>
<dbReference type="GO" id="GO:0005524">
    <property type="term" value="F:ATP binding"/>
    <property type="evidence" value="ECO:0007669"/>
    <property type="project" value="UniProtKB-KW"/>
</dbReference>
<dbReference type="InterPro" id="IPR025662">
    <property type="entry name" value="Sigma_54_int_dom_ATP-bd_1"/>
</dbReference>
<dbReference type="CDD" id="cd00009">
    <property type="entry name" value="AAA"/>
    <property type="match status" value="1"/>
</dbReference>
<dbReference type="Pfam" id="PF08461">
    <property type="entry name" value="WHD_RNase_R"/>
    <property type="match status" value="1"/>
</dbReference>
<dbReference type="Pfam" id="PF00158">
    <property type="entry name" value="Sigma54_activat"/>
    <property type="match status" value="1"/>
</dbReference>
<dbReference type="InterPro" id="IPR013668">
    <property type="entry name" value="RNase_R_HTH_12"/>
</dbReference>
<dbReference type="SUPFAM" id="SSF52540">
    <property type="entry name" value="P-loop containing nucleoside triphosphate hydrolases"/>
    <property type="match status" value="1"/>
</dbReference>
<feature type="domain" description="Sigma-54 factor interaction" evidence="5">
    <location>
        <begin position="340"/>
        <end position="567"/>
    </location>
</feature>
<gene>
    <name evidence="6" type="ORF">KL86DPRO_40132</name>
</gene>
<dbReference type="PROSITE" id="PS00675">
    <property type="entry name" value="SIGMA54_INTERACT_1"/>
    <property type="match status" value="1"/>
</dbReference>
<dbReference type="InterPro" id="IPR036390">
    <property type="entry name" value="WH_DNA-bd_sf"/>
</dbReference>
<evidence type="ECO:0000256" key="1">
    <source>
        <dbReference type="ARBA" id="ARBA00022741"/>
    </source>
</evidence>
<dbReference type="Pfam" id="PF25601">
    <property type="entry name" value="AAA_lid_14"/>
    <property type="match status" value="1"/>
</dbReference>
<dbReference type="GO" id="GO:0003677">
    <property type="term" value="F:DNA binding"/>
    <property type="evidence" value="ECO:0007669"/>
    <property type="project" value="UniProtKB-KW"/>
</dbReference>
<dbReference type="GO" id="GO:0006355">
    <property type="term" value="P:regulation of DNA-templated transcription"/>
    <property type="evidence" value="ECO:0007669"/>
    <property type="project" value="InterPro"/>
</dbReference>
<accession>A0A212KA54</accession>
<dbReference type="PANTHER" id="PTHR32071">
    <property type="entry name" value="TRANSCRIPTIONAL REGULATORY PROTEIN"/>
    <property type="match status" value="1"/>
</dbReference>
<dbReference type="Gene3D" id="3.30.450.20">
    <property type="entry name" value="PAS domain"/>
    <property type="match status" value="1"/>
</dbReference>
<feature type="region of interest" description="Disordered" evidence="4">
    <location>
        <begin position="599"/>
        <end position="619"/>
    </location>
</feature>
<dbReference type="Gene3D" id="3.40.50.300">
    <property type="entry name" value="P-loop containing nucleotide triphosphate hydrolases"/>
    <property type="match status" value="1"/>
</dbReference>